<accession>A0ABQ7PZZ6</accession>
<evidence type="ECO:0000313" key="1">
    <source>
        <dbReference type="EMBL" id="KAG7298537.1"/>
    </source>
</evidence>
<evidence type="ECO:0000313" key="2">
    <source>
        <dbReference type="Proteomes" id="UP000823941"/>
    </source>
</evidence>
<proteinExistence type="predicted"/>
<name>A0ABQ7PZZ6_PLUXY</name>
<dbReference type="EMBL" id="JAHIBW010000024">
    <property type="protein sequence ID" value="KAG7298537.1"/>
    <property type="molecule type" value="Genomic_DNA"/>
</dbReference>
<organism evidence="1 2">
    <name type="scientific">Plutella xylostella</name>
    <name type="common">Diamondback moth</name>
    <name type="synonym">Plutella maculipennis</name>
    <dbReference type="NCBI Taxonomy" id="51655"/>
    <lineage>
        <taxon>Eukaryota</taxon>
        <taxon>Metazoa</taxon>
        <taxon>Ecdysozoa</taxon>
        <taxon>Arthropoda</taxon>
        <taxon>Hexapoda</taxon>
        <taxon>Insecta</taxon>
        <taxon>Pterygota</taxon>
        <taxon>Neoptera</taxon>
        <taxon>Endopterygota</taxon>
        <taxon>Lepidoptera</taxon>
        <taxon>Glossata</taxon>
        <taxon>Ditrysia</taxon>
        <taxon>Yponomeutoidea</taxon>
        <taxon>Plutellidae</taxon>
        <taxon>Plutella</taxon>
    </lineage>
</organism>
<dbReference type="Proteomes" id="UP000823941">
    <property type="component" value="Chromosome 24"/>
</dbReference>
<comment type="caution">
    <text evidence="1">The sequence shown here is derived from an EMBL/GenBank/DDBJ whole genome shotgun (WGS) entry which is preliminary data.</text>
</comment>
<gene>
    <name evidence="1" type="ORF">JYU34_018177</name>
</gene>
<protein>
    <submittedName>
        <fullName evidence="1">Uncharacterized protein</fullName>
    </submittedName>
</protein>
<reference evidence="1 2" key="1">
    <citation type="submission" date="2021-06" db="EMBL/GenBank/DDBJ databases">
        <title>A haploid diamondback moth (Plutella xylostella L.) genome assembly resolves 31 chromosomes and identifies a diamide resistance mutation.</title>
        <authorList>
            <person name="Ward C.M."/>
            <person name="Perry K.D."/>
            <person name="Baker G."/>
            <person name="Powis K."/>
            <person name="Heckel D.G."/>
            <person name="Baxter S.W."/>
        </authorList>
    </citation>
    <scope>NUCLEOTIDE SEQUENCE [LARGE SCALE GENOMIC DNA]</scope>
    <source>
        <strain evidence="1 2">LV</strain>
        <tissue evidence="1">Single pupa</tissue>
    </source>
</reference>
<sequence>MHPIILVHGGAGDIPDSRVAGKLRGSKMAAARAHRLLRLFIIKCLKHGSRKKVEGSLLTKK</sequence>
<keyword evidence="2" id="KW-1185">Reference proteome</keyword>